<proteinExistence type="predicted"/>
<organism evidence="1 2">
    <name type="scientific">Nocardioides massiliensis</name>
    <dbReference type="NCBI Taxonomy" id="1325935"/>
    <lineage>
        <taxon>Bacteria</taxon>
        <taxon>Bacillati</taxon>
        <taxon>Actinomycetota</taxon>
        <taxon>Actinomycetes</taxon>
        <taxon>Propionibacteriales</taxon>
        <taxon>Nocardioidaceae</taxon>
        <taxon>Nocardioides</taxon>
    </lineage>
</organism>
<evidence type="ECO:0000313" key="2">
    <source>
        <dbReference type="Proteomes" id="UP001240447"/>
    </source>
</evidence>
<dbReference type="EMBL" id="JAUSQM010000001">
    <property type="protein sequence ID" value="MDP9822564.1"/>
    <property type="molecule type" value="Genomic_DNA"/>
</dbReference>
<accession>A0ABT9NQ66</accession>
<gene>
    <name evidence="1" type="ORF">J2S59_002373</name>
</gene>
<sequence length="238" mass="24536">MSPDPTAGRGTVPLGADAKVDLLLPPDFYDLLHPADPVQARTELDVLFRRMLPTASAEQIAAAVDGMMRWRELLTSAHVLVHGFVGVPAGEHTPVPVHWHVLVAALEVPTPDELDVGTLFARVLGQRWDETRTYVEPFESRMGWGVGVLGSFTPQLPEGIGPLVAGLGGHAVAGGPAHAEVGEVGVAATITGAHGSSVALGVLGICIDPDQVLELGGLVTAIGAGSVLDTGLAAEPSP</sequence>
<evidence type="ECO:0000313" key="1">
    <source>
        <dbReference type="EMBL" id="MDP9822564.1"/>
    </source>
</evidence>
<reference evidence="1 2" key="1">
    <citation type="submission" date="2023-07" db="EMBL/GenBank/DDBJ databases">
        <title>Sequencing the genomes of 1000 actinobacteria strains.</title>
        <authorList>
            <person name="Klenk H.-P."/>
        </authorList>
    </citation>
    <scope>NUCLEOTIDE SEQUENCE [LARGE SCALE GENOMIC DNA]</scope>
    <source>
        <strain evidence="1 2">GD13</strain>
    </source>
</reference>
<keyword evidence="2" id="KW-1185">Reference proteome</keyword>
<dbReference type="RefSeq" id="WP_068121502.1">
    <property type="nucleotide sequence ID" value="NZ_CCXJ01000376.1"/>
</dbReference>
<protein>
    <submittedName>
        <fullName evidence="1">Uncharacterized protein</fullName>
    </submittedName>
</protein>
<dbReference type="Proteomes" id="UP001240447">
    <property type="component" value="Unassembled WGS sequence"/>
</dbReference>
<name>A0ABT9NQ66_9ACTN</name>
<comment type="caution">
    <text evidence="1">The sequence shown here is derived from an EMBL/GenBank/DDBJ whole genome shotgun (WGS) entry which is preliminary data.</text>
</comment>